<keyword evidence="2" id="KW-1185">Reference proteome</keyword>
<dbReference type="RefSeq" id="WP_309829935.1">
    <property type="nucleotide sequence ID" value="NZ_JAVIZX010000001.1"/>
</dbReference>
<comment type="caution">
    <text evidence="1">The sequence shown here is derived from an EMBL/GenBank/DDBJ whole genome shotgun (WGS) entry which is preliminary data.</text>
</comment>
<evidence type="ECO:0000313" key="1">
    <source>
        <dbReference type="EMBL" id="MDR6215369.1"/>
    </source>
</evidence>
<dbReference type="Proteomes" id="UP001267710">
    <property type="component" value="Unassembled WGS sequence"/>
</dbReference>
<reference evidence="1 2" key="1">
    <citation type="submission" date="2023-08" db="EMBL/GenBank/DDBJ databases">
        <title>Functional and genomic diversity of the sorghum phyllosphere microbiome.</title>
        <authorList>
            <person name="Shade A."/>
        </authorList>
    </citation>
    <scope>NUCLEOTIDE SEQUENCE [LARGE SCALE GENOMIC DNA]</scope>
    <source>
        <strain evidence="1 2">SORGH_AS_0335</strain>
    </source>
</reference>
<dbReference type="EMBL" id="JAVIZX010000001">
    <property type="protein sequence ID" value="MDR6215369.1"/>
    <property type="molecule type" value="Genomic_DNA"/>
</dbReference>
<proteinExistence type="predicted"/>
<evidence type="ECO:0000313" key="2">
    <source>
        <dbReference type="Proteomes" id="UP001267710"/>
    </source>
</evidence>
<protein>
    <submittedName>
        <fullName evidence="1">Uncharacterized protein</fullName>
    </submittedName>
</protein>
<sequence length="161" mass="16763">MARPGDTSAPCSIQARHSAHPRTTALARGLTAALCAAALAGCDDPAPAPPDPAQSEAAVALRDAPAARVFEGELGGSRVALLVHDCTLYQFERQAGGGVQWQRILAPEPYPLWTSCVRQSIAVEKGTLIVELGRMAFGAGGCCATGGTYRSKDGRSWKKSS</sequence>
<name>A0ABU1IDR8_9BURK</name>
<gene>
    <name evidence="1" type="ORF">QE399_003058</name>
</gene>
<organism evidence="1 2">
    <name type="scientific">Paracidovorax wautersii</name>
    <dbReference type="NCBI Taxonomy" id="1177982"/>
    <lineage>
        <taxon>Bacteria</taxon>
        <taxon>Pseudomonadati</taxon>
        <taxon>Pseudomonadota</taxon>
        <taxon>Betaproteobacteria</taxon>
        <taxon>Burkholderiales</taxon>
        <taxon>Comamonadaceae</taxon>
        <taxon>Paracidovorax</taxon>
    </lineage>
</organism>
<accession>A0ABU1IDR8</accession>